<proteinExistence type="predicted"/>
<sequence length="236" mass="25503">MRKLIIAALFATGSLATPAVATEVSIIATNPVIDLSVTEYVETTPDVATFSTGVQTLAPTANEAIRQNNTQMSAVIARLKKLGIADKDIQTTQISLNQQFDYADGRQVFRGFIASNSVSAKLRDLKKLPQFLDALASDGATNFNGPMFSVDDDSKLREAARDKTWNSAVRRAEAIARKAGYANVRVLRVEEQSGEPGYPMPMIEMRAADAAGKATPIAPGQIRIGSTMNFTFEMVK</sequence>
<dbReference type="Gene3D" id="3.30.70.2970">
    <property type="entry name" value="Protein of unknown function (DUF541), domain 2"/>
    <property type="match status" value="1"/>
</dbReference>
<dbReference type="InterPro" id="IPR007497">
    <property type="entry name" value="SIMPL/DUF541"/>
</dbReference>
<comment type="caution">
    <text evidence="2">The sequence shown here is derived from an EMBL/GenBank/DDBJ whole genome shotgun (WGS) entry which is preliminary data.</text>
</comment>
<feature type="chain" id="PRO_5047541517" evidence="1">
    <location>
        <begin position="22"/>
        <end position="236"/>
    </location>
</feature>
<dbReference type="PANTHER" id="PTHR34387:SF1">
    <property type="entry name" value="PERIPLASMIC IMMUNOGENIC PROTEIN"/>
    <property type="match status" value="1"/>
</dbReference>
<reference evidence="3" key="1">
    <citation type="journal article" date="2019" name="Int. J. Syst. Evol. Microbiol.">
        <title>The Global Catalogue of Microorganisms (GCM) 10K type strain sequencing project: providing services to taxonomists for standard genome sequencing and annotation.</title>
        <authorList>
            <consortium name="The Broad Institute Genomics Platform"/>
            <consortium name="The Broad Institute Genome Sequencing Center for Infectious Disease"/>
            <person name="Wu L."/>
            <person name="Ma J."/>
        </authorList>
    </citation>
    <scope>NUCLEOTIDE SEQUENCE [LARGE SCALE GENOMIC DNA]</scope>
    <source>
        <strain evidence="3">CGMCC 1.12449</strain>
    </source>
</reference>
<dbReference type="EMBL" id="JBHUEL010000008">
    <property type="protein sequence ID" value="MFD1767102.1"/>
    <property type="molecule type" value="Genomic_DNA"/>
</dbReference>
<name>A0ABW4MDW7_9SPHN</name>
<dbReference type="RefSeq" id="WP_381514065.1">
    <property type="nucleotide sequence ID" value="NZ_JBHUEL010000008.1"/>
</dbReference>
<accession>A0ABW4MDW7</accession>
<gene>
    <name evidence="2" type="ORF">ACFSAG_09625</name>
</gene>
<evidence type="ECO:0000313" key="3">
    <source>
        <dbReference type="Proteomes" id="UP001597215"/>
    </source>
</evidence>
<dbReference type="PANTHER" id="PTHR34387">
    <property type="entry name" value="SLR1258 PROTEIN"/>
    <property type="match status" value="1"/>
</dbReference>
<protein>
    <submittedName>
        <fullName evidence="2">SIMPL domain-containing protein</fullName>
    </submittedName>
</protein>
<dbReference type="InterPro" id="IPR052022">
    <property type="entry name" value="26kDa_periplasmic_antigen"/>
</dbReference>
<dbReference type="Pfam" id="PF04402">
    <property type="entry name" value="SIMPL"/>
    <property type="match status" value="1"/>
</dbReference>
<evidence type="ECO:0000313" key="2">
    <source>
        <dbReference type="EMBL" id="MFD1767102.1"/>
    </source>
</evidence>
<keyword evidence="3" id="KW-1185">Reference proteome</keyword>
<dbReference type="Gene3D" id="3.30.110.170">
    <property type="entry name" value="Protein of unknown function (DUF541), domain 1"/>
    <property type="match status" value="1"/>
</dbReference>
<dbReference type="Proteomes" id="UP001597215">
    <property type="component" value="Unassembled WGS sequence"/>
</dbReference>
<organism evidence="2 3">
    <name type="scientific">Sphingorhabdus buctiana</name>
    <dbReference type="NCBI Taxonomy" id="1508805"/>
    <lineage>
        <taxon>Bacteria</taxon>
        <taxon>Pseudomonadati</taxon>
        <taxon>Pseudomonadota</taxon>
        <taxon>Alphaproteobacteria</taxon>
        <taxon>Sphingomonadales</taxon>
        <taxon>Sphingomonadaceae</taxon>
        <taxon>Sphingorhabdus</taxon>
    </lineage>
</organism>
<keyword evidence="1" id="KW-0732">Signal</keyword>
<feature type="signal peptide" evidence="1">
    <location>
        <begin position="1"/>
        <end position="21"/>
    </location>
</feature>
<evidence type="ECO:0000256" key="1">
    <source>
        <dbReference type="SAM" id="SignalP"/>
    </source>
</evidence>